<dbReference type="GO" id="GO:0005184">
    <property type="term" value="F:neuropeptide hormone activity"/>
    <property type="evidence" value="ECO:0007669"/>
    <property type="project" value="InterPro"/>
</dbReference>
<feature type="signal peptide" evidence="2">
    <location>
        <begin position="1"/>
        <end position="27"/>
    </location>
</feature>
<dbReference type="InterPro" id="IPR026128">
    <property type="entry name" value="VGF"/>
</dbReference>
<feature type="region of interest" description="Disordered" evidence="1">
    <location>
        <begin position="582"/>
        <end position="660"/>
    </location>
</feature>
<keyword evidence="2" id="KW-0732">Signal</keyword>
<reference evidence="3" key="2">
    <citation type="submission" date="2025-08" db="UniProtKB">
        <authorList>
            <consortium name="Ensembl"/>
        </authorList>
    </citation>
    <scope>IDENTIFICATION</scope>
</reference>
<feature type="compositionally biased region" description="Basic residues" evidence="1">
    <location>
        <begin position="582"/>
        <end position="594"/>
    </location>
</feature>
<evidence type="ECO:0000313" key="4">
    <source>
        <dbReference type="Proteomes" id="UP000694680"/>
    </source>
</evidence>
<reference evidence="3" key="3">
    <citation type="submission" date="2025-09" db="UniProtKB">
        <authorList>
            <consortium name="Ensembl"/>
        </authorList>
    </citation>
    <scope>IDENTIFICATION</scope>
</reference>
<dbReference type="PANTHER" id="PTHR15159">
    <property type="entry name" value="NEUROSECRETORY PROTEIN VGF"/>
    <property type="match status" value="1"/>
</dbReference>
<gene>
    <name evidence="3" type="primary">si:dkey-175g6.2</name>
</gene>
<feature type="region of interest" description="Disordered" evidence="1">
    <location>
        <begin position="375"/>
        <end position="409"/>
    </location>
</feature>
<feature type="compositionally biased region" description="Acidic residues" evidence="1">
    <location>
        <begin position="205"/>
        <end position="222"/>
    </location>
</feature>
<feature type="compositionally biased region" description="Basic residues" evidence="1">
    <location>
        <begin position="485"/>
        <end position="504"/>
    </location>
</feature>
<feature type="region of interest" description="Disordered" evidence="1">
    <location>
        <begin position="286"/>
        <end position="360"/>
    </location>
</feature>
<dbReference type="Proteomes" id="UP000694680">
    <property type="component" value="Chromosome 14"/>
</dbReference>
<reference evidence="3" key="1">
    <citation type="submission" date="2020-06" db="EMBL/GenBank/DDBJ databases">
        <authorList>
            <consortium name="Wellcome Sanger Institute Data Sharing"/>
        </authorList>
    </citation>
    <scope>NUCLEOTIDE SEQUENCE [LARGE SCALE GENOMIC DNA]</scope>
</reference>
<feature type="compositionally biased region" description="Pro residues" evidence="1">
    <location>
        <begin position="627"/>
        <end position="636"/>
    </location>
</feature>
<dbReference type="PANTHER" id="PTHR15159:SF3">
    <property type="entry name" value="SI:DKEY-175G6.2"/>
    <property type="match status" value="1"/>
</dbReference>
<feature type="compositionally biased region" description="Polar residues" evidence="1">
    <location>
        <begin position="231"/>
        <end position="244"/>
    </location>
</feature>
<dbReference type="Ensembl" id="ENSGWIT00000005222.1">
    <property type="protein sequence ID" value="ENSGWIP00000004880.1"/>
    <property type="gene ID" value="ENSGWIG00000002587.1"/>
</dbReference>
<protein>
    <submittedName>
        <fullName evidence="3">Neurosecretory protein VGF-like</fullName>
    </submittedName>
</protein>
<feature type="region of interest" description="Disordered" evidence="1">
    <location>
        <begin position="104"/>
        <end position="248"/>
    </location>
</feature>
<dbReference type="AlphaFoldDB" id="A0A8C5G036"/>
<feature type="compositionally biased region" description="Pro residues" evidence="1">
    <location>
        <begin position="58"/>
        <end position="67"/>
    </location>
</feature>
<feature type="compositionally biased region" description="Acidic residues" evidence="1">
    <location>
        <begin position="308"/>
        <end position="326"/>
    </location>
</feature>
<feature type="compositionally biased region" description="Basic and acidic residues" evidence="1">
    <location>
        <begin position="112"/>
        <end position="125"/>
    </location>
</feature>
<evidence type="ECO:0000313" key="3">
    <source>
        <dbReference type="Ensembl" id="ENSGWIP00000004880.1"/>
    </source>
</evidence>
<feature type="chain" id="PRO_5034530470" evidence="2">
    <location>
        <begin position="28"/>
        <end position="686"/>
    </location>
</feature>
<organism evidence="3 4">
    <name type="scientific">Gouania willdenowi</name>
    <name type="common">Blunt-snouted clingfish</name>
    <name type="synonym">Lepadogaster willdenowi</name>
    <dbReference type="NCBI Taxonomy" id="441366"/>
    <lineage>
        <taxon>Eukaryota</taxon>
        <taxon>Metazoa</taxon>
        <taxon>Chordata</taxon>
        <taxon>Craniata</taxon>
        <taxon>Vertebrata</taxon>
        <taxon>Euteleostomi</taxon>
        <taxon>Actinopterygii</taxon>
        <taxon>Neopterygii</taxon>
        <taxon>Teleostei</taxon>
        <taxon>Neoteleostei</taxon>
        <taxon>Acanthomorphata</taxon>
        <taxon>Ovalentaria</taxon>
        <taxon>Blenniimorphae</taxon>
        <taxon>Blenniiformes</taxon>
        <taxon>Gobiesocoidei</taxon>
        <taxon>Gobiesocidae</taxon>
        <taxon>Gobiesocinae</taxon>
        <taxon>Gouania</taxon>
    </lineage>
</organism>
<proteinExistence type="predicted"/>
<feature type="region of interest" description="Disordered" evidence="1">
    <location>
        <begin position="443"/>
        <end position="466"/>
    </location>
</feature>
<evidence type="ECO:0000256" key="2">
    <source>
        <dbReference type="SAM" id="SignalP"/>
    </source>
</evidence>
<accession>A0A8C5G036</accession>
<sequence length="686" mass="79580">MTYHRGLSTVHLVLLVLLIVTPQLAGAAPVLSEGGEGGVKGHTLTDRKEEDSNALSGSPPPQSPPGPDNVSLDPSLGQDQQLDKATDPAAQVLAVLLEALDHPGDSELQVGENRDWNEDQSRELPSESSEVGEIRTEQTEGEKEEEEKRPGPKQAIERLIIGHLTAAQGDDSKERRVEEENENTRSEKDHEWSFRDAGTDRNGEEQIDDDEEEEEEEEEEGQGEQKDLESLLNTSRPGSTSQGDDFSLQRKIREYFQNIDLGLQNNEILPPLKGYKAYNTQLARVGKKQHWQENQTHRRPVKGGNFMDDFDDGGEELEEEVEEEEERVSHMEEEARARAEKQEVLRQQEEAERAREEEQRLADIASDMVLQYMGRRQQSYMKPRQKSSMGPAGNTAEDKRSEEILPDEDDLDQQMIDRLIEISSKLHLPADDVIEIISDVEEKKKKRKELQEQPINSNPVAPRFRPLVPPPLAAPPFYHYTASKNPKKAPYRYNKSNKKWHKDKNKSYKQDYWYKPQKQLDYWYKPQKQFLAFPSYPYYQKPYRAYYPVYFPYPKAQYYGKPPPSRDQLFGPQELDLQAPRRRHRGGGKNRHQGWRQQQQQQQQPPQLPLTPYISNYILPHPRTYQPLPPPKPVTPPRRGKRPPFYYPQMTSRDDYEEDDGLVPQLDSEEELENFIERIYMKRRMY</sequence>
<evidence type="ECO:0000256" key="1">
    <source>
        <dbReference type="SAM" id="MobiDB-lite"/>
    </source>
</evidence>
<feature type="compositionally biased region" description="Basic and acidic residues" evidence="1">
    <location>
        <begin position="327"/>
        <end position="360"/>
    </location>
</feature>
<feature type="region of interest" description="Disordered" evidence="1">
    <location>
        <begin position="29"/>
        <end position="89"/>
    </location>
</feature>
<keyword evidence="4" id="KW-1185">Reference proteome</keyword>
<feature type="compositionally biased region" description="Basic and acidic residues" evidence="1">
    <location>
        <begin position="170"/>
        <end position="204"/>
    </location>
</feature>
<feature type="compositionally biased region" description="Basic and acidic residues" evidence="1">
    <location>
        <begin position="132"/>
        <end position="150"/>
    </location>
</feature>
<feature type="region of interest" description="Disordered" evidence="1">
    <location>
        <begin position="481"/>
        <end position="504"/>
    </location>
</feature>
<name>A0A8C5G036_GOUWI</name>